<comment type="caution">
    <text evidence="2">The sequence shown here is derived from an EMBL/GenBank/DDBJ whole genome shotgun (WGS) entry which is preliminary data.</text>
</comment>
<dbReference type="Pfam" id="PF11255">
    <property type="entry name" value="DUF3054"/>
    <property type="match status" value="1"/>
</dbReference>
<feature type="transmembrane region" description="Helical" evidence="1">
    <location>
        <begin position="92"/>
        <end position="113"/>
    </location>
</feature>
<dbReference type="Proteomes" id="UP000179734">
    <property type="component" value="Unassembled WGS sequence"/>
</dbReference>
<gene>
    <name evidence="2" type="ORF">BKN37_03830</name>
</gene>
<proteinExistence type="predicted"/>
<sequence length="118" mass="12346">MSARPAWLALAADIGCVLVFCAVGRRSHAEGLTLAGVAATAWPFLTGTATGWLLGRGWRRPTALAPTGVVVWAATVIVGMLLRWLLHAGTALSFIAVASTVTAVLLLGWRGLLTAVRR</sequence>
<dbReference type="EMBL" id="MLQM01000010">
    <property type="protein sequence ID" value="OHV05963.1"/>
    <property type="molecule type" value="Genomic_DNA"/>
</dbReference>
<accession>A0A1S1NMI3</accession>
<reference evidence="2 3" key="1">
    <citation type="submission" date="2016-10" db="EMBL/GenBank/DDBJ databases">
        <title>Genome sequence of Mycobacterium talmonii.</title>
        <authorList>
            <person name="Greninger A.L."/>
            <person name="Elliott B."/>
            <person name="Vasireddy S."/>
            <person name="Vasireddy R."/>
        </authorList>
    </citation>
    <scope>NUCLEOTIDE SEQUENCE [LARGE SCALE GENOMIC DNA]</scope>
    <source>
        <strain evidence="3">NE-TNMC-100812</strain>
    </source>
</reference>
<evidence type="ECO:0000256" key="1">
    <source>
        <dbReference type="SAM" id="Phobius"/>
    </source>
</evidence>
<dbReference type="InterPro" id="IPR021414">
    <property type="entry name" value="DUF3054"/>
</dbReference>
<feature type="transmembrane region" description="Helical" evidence="1">
    <location>
        <begin position="31"/>
        <end position="54"/>
    </location>
</feature>
<feature type="transmembrane region" description="Helical" evidence="1">
    <location>
        <begin position="63"/>
        <end position="86"/>
    </location>
</feature>
<keyword evidence="1" id="KW-0812">Transmembrane</keyword>
<evidence type="ECO:0000313" key="3">
    <source>
        <dbReference type="Proteomes" id="UP000179734"/>
    </source>
</evidence>
<keyword evidence="3" id="KW-1185">Reference proteome</keyword>
<keyword evidence="1" id="KW-1133">Transmembrane helix</keyword>
<organism evidence="2 3">
    <name type="scientific">Mycobacterium talmoniae</name>
    <dbReference type="NCBI Taxonomy" id="1858794"/>
    <lineage>
        <taxon>Bacteria</taxon>
        <taxon>Bacillati</taxon>
        <taxon>Actinomycetota</taxon>
        <taxon>Actinomycetes</taxon>
        <taxon>Mycobacteriales</taxon>
        <taxon>Mycobacteriaceae</taxon>
        <taxon>Mycobacterium</taxon>
    </lineage>
</organism>
<keyword evidence="1" id="KW-0472">Membrane</keyword>
<protein>
    <recommendedName>
        <fullName evidence="4">DUF3054 domain-containing protein</fullName>
    </recommendedName>
</protein>
<evidence type="ECO:0000313" key="2">
    <source>
        <dbReference type="EMBL" id="OHV05963.1"/>
    </source>
</evidence>
<dbReference type="AlphaFoldDB" id="A0A1S1NMI3"/>
<name>A0A1S1NMI3_9MYCO</name>
<dbReference type="RefSeq" id="WP_071021757.1">
    <property type="nucleotide sequence ID" value="NZ_MLQM01000010.1"/>
</dbReference>
<evidence type="ECO:0008006" key="4">
    <source>
        <dbReference type="Google" id="ProtNLM"/>
    </source>
</evidence>